<keyword evidence="3" id="KW-1185">Reference proteome</keyword>
<sequence>MPASLQTLPTELLRLIIELDVPPESLVFTAAKRRREALIPLSHVNKRFCSIVRPLLRRVLVVNAVVDSKSARNAPKELREQAVAMIFCTPQDSHKTVVSLSLGSDSPFLNLQGLLYQNCAIRITASSTIRPLQLVKLALGGHLLYTKAFAELLHPKTSPALRYLGLAGRTSEADILVDCAPLLAQLTALQLDEVTGPPKARDGTSLRKVYTECADKFIVNAWIARKWPSNLVQYVLYDRPVWIDYYGSLDAGFASYLPSLQAVFVPYGIGQRPQNLYWRWRSKEPLEEFLQLMARRSIEVVWVNEAEYTFILPEFERYLKAKQQHA</sequence>
<dbReference type="Proteomes" id="UP000199069">
    <property type="component" value="Unassembled WGS sequence"/>
</dbReference>
<dbReference type="EMBL" id="LCTV02000005">
    <property type="protein sequence ID" value="PRQ75313.1"/>
    <property type="molecule type" value="Genomic_DNA"/>
</dbReference>
<evidence type="ECO:0000313" key="4">
    <source>
        <dbReference type="Proteomes" id="UP000239560"/>
    </source>
</evidence>
<reference evidence="2 4" key="2">
    <citation type="journal article" date="2018" name="Elife">
        <title>Functional genomics of lipid metabolism in the oleaginous yeast Rhodosporidium toruloides.</title>
        <authorList>
            <person name="Coradetti S.T."/>
            <person name="Pinel D."/>
            <person name="Geiselman G."/>
            <person name="Ito M."/>
            <person name="Mondo S."/>
            <person name="Reilly M.C."/>
            <person name="Cheng Y.F."/>
            <person name="Bauer S."/>
            <person name="Grigoriev I."/>
            <person name="Gladden J.M."/>
            <person name="Simmons B.A."/>
            <person name="Brem R."/>
            <person name="Arkin A.P."/>
            <person name="Skerker J.M."/>
        </authorList>
    </citation>
    <scope>NUCLEOTIDE SEQUENCE [LARGE SCALE GENOMIC DNA]</scope>
    <source>
        <strain evidence="2 4">NBRC 0880</strain>
    </source>
</reference>
<name>A0A0K3CIQ2_RHOTO</name>
<evidence type="ECO:0000313" key="1">
    <source>
        <dbReference type="EMBL" id="CTR07111.1"/>
    </source>
</evidence>
<organism evidence="1 3">
    <name type="scientific">Rhodotorula toruloides</name>
    <name type="common">Yeast</name>
    <name type="synonym">Rhodosporidium toruloides</name>
    <dbReference type="NCBI Taxonomy" id="5286"/>
    <lineage>
        <taxon>Eukaryota</taxon>
        <taxon>Fungi</taxon>
        <taxon>Dikarya</taxon>
        <taxon>Basidiomycota</taxon>
        <taxon>Pucciniomycotina</taxon>
        <taxon>Microbotryomycetes</taxon>
        <taxon>Sporidiobolales</taxon>
        <taxon>Sporidiobolaceae</taxon>
        <taxon>Rhodotorula</taxon>
    </lineage>
</organism>
<dbReference type="AlphaFoldDB" id="A0A0K3CIQ2"/>
<dbReference type="OrthoDB" id="2521309at2759"/>
<evidence type="ECO:0000313" key="2">
    <source>
        <dbReference type="EMBL" id="PRQ75313.1"/>
    </source>
</evidence>
<evidence type="ECO:0000313" key="3">
    <source>
        <dbReference type="Proteomes" id="UP000199069"/>
    </source>
</evidence>
<gene>
    <name evidence="1" type="primary">FGENESH: predicted gene_5.517</name>
    <name evidence="2" type="ORF">AAT19DRAFT_14335</name>
    <name evidence="1" type="ORF">BN2166_0029720</name>
</gene>
<accession>A0A0K3CIQ2</accession>
<protein>
    <submittedName>
        <fullName evidence="1 2">Cement protein 3B variant 1</fullName>
    </submittedName>
</protein>
<reference evidence="1 3" key="1">
    <citation type="submission" date="2015-07" db="EMBL/GenBank/DDBJ databases">
        <authorList>
            <person name="Cajimat M.N.B."/>
            <person name="Milazzo M.L."/>
            <person name="Fulhorst C.F."/>
        </authorList>
    </citation>
    <scope>NUCLEOTIDE SEQUENCE [LARGE SCALE GENOMIC DNA]</scope>
    <source>
        <strain evidence="1">Single colony</strain>
    </source>
</reference>
<dbReference type="Proteomes" id="UP000239560">
    <property type="component" value="Unassembled WGS sequence"/>
</dbReference>
<dbReference type="EMBL" id="CWKI01000005">
    <property type="protein sequence ID" value="CTR07111.1"/>
    <property type="molecule type" value="Genomic_DNA"/>
</dbReference>
<proteinExistence type="predicted"/>